<evidence type="ECO:0000256" key="9">
    <source>
        <dbReference type="ARBA" id="ARBA00023136"/>
    </source>
</evidence>
<dbReference type="PANTHER" id="PTHR14043:SF2">
    <property type="entry name" value="HOMEOBOX PROTEIN CUT"/>
    <property type="match status" value="1"/>
</dbReference>
<dbReference type="GO" id="GO:0006891">
    <property type="term" value="P:intra-Golgi vesicle-mediated transport"/>
    <property type="evidence" value="ECO:0007669"/>
    <property type="project" value="InterPro"/>
</dbReference>
<organism evidence="15 16">
    <name type="scientific">Apophysomyces ossiformis</name>
    <dbReference type="NCBI Taxonomy" id="679940"/>
    <lineage>
        <taxon>Eukaryota</taxon>
        <taxon>Fungi</taxon>
        <taxon>Fungi incertae sedis</taxon>
        <taxon>Mucoromycota</taxon>
        <taxon>Mucoromycotina</taxon>
        <taxon>Mucoromycetes</taxon>
        <taxon>Mucorales</taxon>
        <taxon>Mucorineae</taxon>
        <taxon>Mucoraceae</taxon>
        <taxon>Apophysomyces</taxon>
    </lineage>
</organism>
<dbReference type="Proteomes" id="UP000605846">
    <property type="component" value="Unassembled WGS sequence"/>
</dbReference>
<feature type="transmembrane region" description="Helical" evidence="12">
    <location>
        <begin position="685"/>
        <end position="705"/>
    </location>
</feature>
<evidence type="ECO:0000256" key="4">
    <source>
        <dbReference type="ARBA" id="ARBA00022448"/>
    </source>
</evidence>
<evidence type="ECO:0000313" key="15">
    <source>
        <dbReference type="EMBL" id="KAF7729005.1"/>
    </source>
</evidence>
<sequence length="734" mass="85309">MKTTSQSPSLYEVPVTCNLDSRRPSSDNMATTAEDSNSFSSAIQFWKSANLPNLQKELDQQGLTIVENQKDGLISRKKLAEQTREFKKIPDEEKLQHFKVLLKGYQSEIDNITRRTKFSENAFLTVYKILADAPDPAPLFEAALDQSIKILDQHSTVEDNEKLRAELEESRQEIARLKQFENANKELQQKIIKLENAVDEKKSQETAQREQEMKMQYNDKIRSYKEREHDLQRQLNQALDQLTQLRHTHEDTQAQLISHNQKYDGEVVGKLAELDIVSMDLERANARIVELERKNVDLQEEIQTLQHQSGAEEANVESPDAIHDAEISKLIKDIETYKDLYQKTETRLSKKIKELTDETKALTEETERLKKKLKGFEDYDEIKRELEIMKYVEFSTGEDDEEEKFDAKDLLNEDQKLRDSLEVRLMEKNKKLENKYTQIKISLSDLQHDLELKTTACEQLKVQAEEQTALIQKLEEDLLRLGQKADAEHSLTDVLARTPSPTGFTAAPGSHTPRSPDLNSPRVSYDASSSTSTKDNKSILPIVISQRDRFRQRNSELEERTRELESTLQNIQGELEGLRADNLKLYERLKFVHVWKEEQTRGLVNRSTTVNMSNGEESSASPYRHVRKASEDPTDKYGKLYEENMNPFMQFHRKEETRRYNAMNPADKLSYNITRMLFSHRWSRYFLIIYSLLLHLLVVVTLYQLNLWECRHDHETSNLPIDPDMAGKIVLDNP</sequence>
<evidence type="ECO:0000256" key="1">
    <source>
        <dbReference type="ARBA" id="ARBA00004409"/>
    </source>
</evidence>
<evidence type="ECO:0000259" key="14">
    <source>
        <dbReference type="Pfam" id="PF25398"/>
    </source>
</evidence>
<reference evidence="15" key="1">
    <citation type="submission" date="2020-01" db="EMBL/GenBank/DDBJ databases">
        <title>Genome Sequencing of Three Apophysomyces-Like Fungal Strains Confirms a Novel Fungal Genus in the Mucoromycota with divergent Burkholderia-like Endosymbiotic Bacteria.</title>
        <authorList>
            <person name="Stajich J.E."/>
            <person name="Macias A.M."/>
            <person name="Carter-House D."/>
            <person name="Lovett B."/>
            <person name="Kasson L.R."/>
            <person name="Berry K."/>
            <person name="Grigoriev I."/>
            <person name="Chang Y."/>
            <person name="Spatafora J."/>
            <person name="Kasson M.T."/>
        </authorList>
    </citation>
    <scope>NUCLEOTIDE SEQUENCE</scope>
    <source>
        <strain evidence="15">NRRL A-21654</strain>
    </source>
</reference>
<dbReference type="AlphaFoldDB" id="A0A8H7ER41"/>
<evidence type="ECO:0000256" key="12">
    <source>
        <dbReference type="SAM" id="Phobius"/>
    </source>
</evidence>
<evidence type="ECO:0000313" key="16">
    <source>
        <dbReference type="Proteomes" id="UP000605846"/>
    </source>
</evidence>
<evidence type="ECO:0000256" key="8">
    <source>
        <dbReference type="ARBA" id="ARBA00023054"/>
    </source>
</evidence>
<accession>A0A8H7ER41</accession>
<protein>
    <recommendedName>
        <fullName evidence="3">Protein CASP</fullName>
    </recommendedName>
</protein>
<comment type="similarity">
    <text evidence="2">Belongs to the CASP family.</text>
</comment>
<feature type="coiled-coil region" evidence="10">
    <location>
        <begin position="411"/>
        <end position="484"/>
    </location>
</feature>
<evidence type="ECO:0000256" key="10">
    <source>
        <dbReference type="SAM" id="Coils"/>
    </source>
</evidence>
<dbReference type="PANTHER" id="PTHR14043">
    <property type="entry name" value="CCAAT DISPLACEMENT PROTEIN-RELATED"/>
    <property type="match status" value="1"/>
</dbReference>
<gene>
    <name evidence="15" type="ORF">EC973_005036</name>
</gene>
<evidence type="ECO:0000256" key="3">
    <source>
        <dbReference type="ARBA" id="ARBA00018691"/>
    </source>
</evidence>
<comment type="caution">
    <text evidence="15">The sequence shown here is derived from an EMBL/GenBank/DDBJ whole genome shotgun (WGS) entry which is preliminary data.</text>
</comment>
<name>A0A8H7ER41_9FUNG</name>
<keyword evidence="5 12" id="KW-0812">Transmembrane</keyword>
<dbReference type="EMBL" id="JABAYA010000029">
    <property type="protein sequence ID" value="KAF7729005.1"/>
    <property type="molecule type" value="Genomic_DNA"/>
</dbReference>
<feature type="domain" description="Cux N-terminal" evidence="14">
    <location>
        <begin position="35"/>
        <end position="147"/>
    </location>
</feature>
<keyword evidence="7" id="KW-0333">Golgi apparatus</keyword>
<dbReference type="InterPro" id="IPR012955">
    <property type="entry name" value="CASP_C"/>
</dbReference>
<dbReference type="Pfam" id="PF08172">
    <property type="entry name" value="CASP_C"/>
    <property type="match status" value="1"/>
</dbReference>
<dbReference type="OrthoDB" id="10257567at2759"/>
<feature type="region of interest" description="Disordered" evidence="11">
    <location>
        <begin position="492"/>
        <end position="534"/>
    </location>
</feature>
<evidence type="ECO:0000256" key="7">
    <source>
        <dbReference type="ARBA" id="ARBA00023034"/>
    </source>
</evidence>
<dbReference type="InterPro" id="IPR057476">
    <property type="entry name" value="Cux_N"/>
</dbReference>
<dbReference type="GO" id="GO:0000139">
    <property type="term" value="C:Golgi membrane"/>
    <property type="evidence" value="ECO:0007669"/>
    <property type="project" value="UniProtKB-SubCell"/>
</dbReference>
<evidence type="ECO:0000259" key="13">
    <source>
        <dbReference type="Pfam" id="PF08172"/>
    </source>
</evidence>
<evidence type="ECO:0000256" key="5">
    <source>
        <dbReference type="ARBA" id="ARBA00022692"/>
    </source>
</evidence>
<keyword evidence="9 12" id="KW-0472">Membrane</keyword>
<proteinExistence type="inferred from homology"/>
<keyword evidence="8 10" id="KW-0175">Coiled coil</keyword>
<keyword evidence="4" id="KW-0813">Transport</keyword>
<comment type="subcellular location">
    <subcellularLocation>
        <location evidence="1">Golgi apparatus membrane</location>
        <topology evidence="1">Single-pass type IV membrane protein</topology>
    </subcellularLocation>
</comment>
<feature type="coiled-coil region" evidence="10">
    <location>
        <begin position="547"/>
        <end position="588"/>
    </location>
</feature>
<evidence type="ECO:0000256" key="6">
    <source>
        <dbReference type="ARBA" id="ARBA00022989"/>
    </source>
</evidence>
<evidence type="ECO:0000256" key="11">
    <source>
        <dbReference type="SAM" id="MobiDB-lite"/>
    </source>
</evidence>
<evidence type="ECO:0000256" key="2">
    <source>
        <dbReference type="ARBA" id="ARBA00006415"/>
    </source>
</evidence>
<feature type="domain" description="CASP C-terminal" evidence="13">
    <location>
        <begin position="456"/>
        <end position="705"/>
    </location>
</feature>
<dbReference type="Pfam" id="PF25398">
    <property type="entry name" value="CUX1_N"/>
    <property type="match status" value="1"/>
</dbReference>
<feature type="coiled-coil region" evidence="10">
    <location>
        <begin position="153"/>
        <end position="372"/>
    </location>
</feature>
<keyword evidence="16" id="KW-1185">Reference proteome</keyword>
<keyword evidence="6 12" id="KW-1133">Transmembrane helix</keyword>
<feature type="compositionally biased region" description="Polar residues" evidence="11">
    <location>
        <begin position="517"/>
        <end position="533"/>
    </location>
</feature>